<dbReference type="GO" id="GO:0019264">
    <property type="term" value="P:glycine biosynthetic process from serine"/>
    <property type="evidence" value="ECO:0007669"/>
    <property type="project" value="UniProtKB-UniRule"/>
</dbReference>
<evidence type="ECO:0000256" key="1">
    <source>
        <dbReference type="ARBA" id="ARBA00001528"/>
    </source>
</evidence>
<dbReference type="Gene3D" id="3.90.1150.10">
    <property type="entry name" value="Aspartate Aminotransferase, domain 1"/>
    <property type="match status" value="1"/>
</dbReference>
<dbReference type="FunFam" id="3.40.640.10:FF:000001">
    <property type="entry name" value="Serine hydroxymethyltransferase"/>
    <property type="match status" value="1"/>
</dbReference>
<comment type="catalytic activity">
    <reaction evidence="1 11">
        <text>(6R)-5,10-methylene-5,6,7,8-tetrahydrofolate + glycine + H2O = (6S)-5,6,7,8-tetrahydrofolate + L-serine</text>
        <dbReference type="Rhea" id="RHEA:15481"/>
        <dbReference type="ChEBI" id="CHEBI:15377"/>
        <dbReference type="ChEBI" id="CHEBI:15636"/>
        <dbReference type="ChEBI" id="CHEBI:33384"/>
        <dbReference type="ChEBI" id="CHEBI:57305"/>
        <dbReference type="ChEBI" id="CHEBI:57453"/>
        <dbReference type="EC" id="2.1.2.1"/>
    </reaction>
</comment>
<dbReference type="InterPro" id="IPR001085">
    <property type="entry name" value="Ser_HO-MeTrfase"/>
</dbReference>
<dbReference type="EMBL" id="CP002683">
    <property type="protein sequence ID" value="AEH44263.1"/>
    <property type="molecule type" value="Genomic_DNA"/>
</dbReference>
<feature type="site" description="Plays an important role in substrate specificity" evidence="11">
    <location>
        <position position="225"/>
    </location>
</feature>
<dbReference type="CDD" id="cd00378">
    <property type="entry name" value="SHMT"/>
    <property type="match status" value="1"/>
</dbReference>
<evidence type="ECO:0000256" key="11">
    <source>
        <dbReference type="HAMAP-Rule" id="MF_00051"/>
    </source>
</evidence>
<reference evidence="14 15" key="2">
    <citation type="journal article" date="2012" name="Stand. Genomic Sci.">
        <title>Complete genome sequence of the thermophilic sulfate-reducing ocean bacterium Thermodesulfatator indicus type strain (CIR29812(T)).</title>
        <authorList>
            <person name="Anderson I."/>
            <person name="Saunders E."/>
            <person name="Lapidus A."/>
            <person name="Nolan M."/>
            <person name="Lucas S."/>
            <person name="Tice H."/>
            <person name="Del Rio T.G."/>
            <person name="Cheng J.F."/>
            <person name="Han C."/>
            <person name="Tapia R."/>
            <person name="Goodwin L.A."/>
            <person name="Pitluck S."/>
            <person name="Liolios K."/>
            <person name="Mavromatis K."/>
            <person name="Pagani I."/>
            <person name="Ivanova N."/>
            <person name="Mikhailova N."/>
            <person name="Pati A."/>
            <person name="Chen A."/>
            <person name="Palaniappan K."/>
            <person name="Land M."/>
            <person name="Hauser L."/>
            <person name="Jeffries C.D."/>
            <person name="Chang Y.J."/>
            <person name="Brambilla E.M."/>
            <person name="Rohde M."/>
            <person name="Spring S."/>
            <person name="Goker M."/>
            <person name="Detter J.C."/>
            <person name="Woyke T."/>
            <person name="Bristow J."/>
            <person name="Eisen J.A."/>
            <person name="Markowitz V."/>
            <person name="Hugenholtz P."/>
            <person name="Kyrpides N.C."/>
            <person name="Klenk H.P."/>
        </authorList>
    </citation>
    <scope>NUCLEOTIDE SEQUENCE [LARGE SCALE GENOMIC DNA]</scope>
    <source>
        <strain evidence="15">DSM 15286 / JCM 11887 / CIR29812</strain>
    </source>
</reference>
<dbReference type="Proteomes" id="UP000006793">
    <property type="component" value="Chromosome"/>
</dbReference>
<dbReference type="PANTHER" id="PTHR11680">
    <property type="entry name" value="SERINE HYDROXYMETHYLTRANSFERASE"/>
    <property type="match status" value="1"/>
</dbReference>
<dbReference type="PATRIC" id="fig|667014.3.peg.395"/>
<comment type="caution">
    <text evidence="11">Lacks conserved residue(s) required for the propagation of feature annotation.</text>
</comment>
<dbReference type="PIRSF" id="PIRSF000412">
    <property type="entry name" value="SHMT"/>
    <property type="match status" value="1"/>
</dbReference>
<dbReference type="AlphaFoldDB" id="F8AE62"/>
<comment type="function">
    <text evidence="11">Catalyzes the reversible interconversion of serine and glycine with tetrahydrofolate (THF) serving as the one-carbon carrier. This reaction serves as the major source of one-carbon groups required for the biosynthesis of purines, thymidylate, methionine, and other important biomolecules. Also exhibits THF-independent aldolase activity toward beta-hydroxyamino acids, producing glycine and aldehydes, via a retro-aldol mechanism.</text>
</comment>
<evidence type="ECO:0000313" key="14">
    <source>
        <dbReference type="EMBL" id="AEH44263.1"/>
    </source>
</evidence>
<evidence type="ECO:0000313" key="15">
    <source>
        <dbReference type="Proteomes" id="UP000006793"/>
    </source>
</evidence>
<keyword evidence="10 11" id="KW-0663">Pyridoxal phosphate</keyword>
<dbReference type="OrthoDB" id="9803846at2"/>
<feature type="binding site" evidence="11">
    <location>
        <position position="240"/>
    </location>
    <ligand>
        <name>(6S)-5,6,7,8-tetrahydrofolate</name>
        <dbReference type="ChEBI" id="CHEBI:57453"/>
    </ligand>
</feature>
<keyword evidence="9 11" id="KW-0808">Transferase</keyword>
<proteinExistence type="inferred from homology"/>
<organism evidence="14 15">
    <name type="scientific">Thermodesulfatator indicus (strain DSM 15286 / JCM 11887 / CIR29812)</name>
    <dbReference type="NCBI Taxonomy" id="667014"/>
    <lineage>
        <taxon>Bacteria</taxon>
        <taxon>Pseudomonadati</taxon>
        <taxon>Thermodesulfobacteriota</taxon>
        <taxon>Thermodesulfobacteria</taxon>
        <taxon>Thermodesulfobacteriales</taxon>
        <taxon>Thermodesulfatatoraceae</taxon>
        <taxon>Thermodesulfatator</taxon>
    </lineage>
</organism>
<dbReference type="NCBIfam" id="NF000586">
    <property type="entry name" value="PRK00011.1"/>
    <property type="match status" value="1"/>
</dbReference>
<dbReference type="HAMAP" id="MF_00051">
    <property type="entry name" value="SHMT"/>
    <property type="match status" value="1"/>
</dbReference>
<comment type="similarity">
    <text evidence="4 11">Belongs to the SHMT family.</text>
</comment>
<evidence type="ECO:0000256" key="3">
    <source>
        <dbReference type="ARBA" id="ARBA00004496"/>
    </source>
</evidence>
<evidence type="ECO:0000256" key="8">
    <source>
        <dbReference type="ARBA" id="ARBA00022605"/>
    </source>
</evidence>
<dbReference type="HOGENOM" id="CLU_022477_2_1_0"/>
<evidence type="ECO:0000259" key="13">
    <source>
        <dbReference type="Pfam" id="PF00464"/>
    </source>
</evidence>
<keyword evidence="8 11" id="KW-0028">Amino-acid biosynthesis</keyword>
<evidence type="ECO:0000256" key="5">
    <source>
        <dbReference type="ARBA" id="ARBA00011738"/>
    </source>
</evidence>
<dbReference type="Pfam" id="PF00464">
    <property type="entry name" value="SHMT"/>
    <property type="match status" value="1"/>
</dbReference>
<evidence type="ECO:0000256" key="12">
    <source>
        <dbReference type="PIRSR" id="PIRSR000412-50"/>
    </source>
</evidence>
<feature type="modified residue" description="N6-(pyridoxal phosphate)lysine" evidence="11 12">
    <location>
        <position position="226"/>
    </location>
</feature>
<dbReference type="GO" id="GO:0005829">
    <property type="term" value="C:cytosol"/>
    <property type="evidence" value="ECO:0007669"/>
    <property type="project" value="TreeGrafter"/>
</dbReference>
<feature type="binding site" evidence="11">
    <location>
        <position position="117"/>
    </location>
    <ligand>
        <name>(6S)-5,6,7,8-tetrahydrofolate</name>
        <dbReference type="ChEBI" id="CHEBI:57453"/>
    </ligand>
</feature>
<evidence type="ECO:0000256" key="6">
    <source>
        <dbReference type="ARBA" id="ARBA00022490"/>
    </source>
</evidence>
<comment type="pathway">
    <text evidence="11">Amino-acid biosynthesis; glycine biosynthesis; glycine from L-serine: step 1/1.</text>
</comment>
<accession>F8AE62</accession>
<keyword evidence="6 11" id="KW-0963">Cytoplasm</keyword>
<dbReference type="STRING" id="667014.Thein_0381"/>
<dbReference type="GO" id="GO:0004372">
    <property type="term" value="F:glycine hydroxymethyltransferase activity"/>
    <property type="evidence" value="ECO:0007669"/>
    <property type="project" value="UniProtKB-UniRule"/>
</dbReference>
<evidence type="ECO:0000256" key="2">
    <source>
        <dbReference type="ARBA" id="ARBA00001933"/>
    </source>
</evidence>
<dbReference type="UniPathway" id="UPA00193"/>
<dbReference type="UniPathway" id="UPA00288">
    <property type="reaction ID" value="UER01023"/>
</dbReference>
<reference evidence="15" key="1">
    <citation type="submission" date="2011-04" db="EMBL/GenBank/DDBJ databases">
        <title>The complete genome of Thermodesulfatator indicus DSM 15286.</title>
        <authorList>
            <person name="Lucas S."/>
            <person name="Copeland A."/>
            <person name="Lapidus A."/>
            <person name="Bruce D."/>
            <person name="Goodwin L."/>
            <person name="Pitluck S."/>
            <person name="Peters L."/>
            <person name="Kyrpides N."/>
            <person name="Mavromatis K."/>
            <person name="Pagani I."/>
            <person name="Ivanova N."/>
            <person name="Saunders L."/>
            <person name="Detter J.C."/>
            <person name="Tapia R."/>
            <person name="Han C."/>
            <person name="Land M."/>
            <person name="Hauser L."/>
            <person name="Markowitz V."/>
            <person name="Cheng J.-F."/>
            <person name="Hugenholtz P."/>
            <person name="Woyke T."/>
            <person name="Wu D."/>
            <person name="Spring S."/>
            <person name="Schroeder M."/>
            <person name="Brambilla E."/>
            <person name="Klenk H.-P."/>
            <person name="Eisen J.A."/>
        </authorList>
    </citation>
    <scope>NUCLEOTIDE SEQUENCE [LARGE SCALE GENOMIC DNA]</scope>
    <source>
        <strain evidence="15">DSM 15286 / JCM 11887 / CIR29812</strain>
    </source>
</reference>
<dbReference type="InterPro" id="IPR015421">
    <property type="entry name" value="PyrdxlP-dep_Trfase_major"/>
</dbReference>
<dbReference type="FunFam" id="3.90.1150.10:FF:000003">
    <property type="entry name" value="Serine hydroxymethyltransferase"/>
    <property type="match status" value="1"/>
</dbReference>
<dbReference type="SUPFAM" id="SSF53383">
    <property type="entry name" value="PLP-dependent transferases"/>
    <property type="match status" value="1"/>
</dbReference>
<dbReference type="InterPro" id="IPR015424">
    <property type="entry name" value="PyrdxlP-dep_Trfase"/>
</dbReference>
<dbReference type="PROSITE" id="PS00096">
    <property type="entry name" value="SHMT"/>
    <property type="match status" value="1"/>
</dbReference>
<comment type="cofactor">
    <cofactor evidence="2 11 12">
        <name>pyridoxal 5'-phosphate</name>
        <dbReference type="ChEBI" id="CHEBI:597326"/>
    </cofactor>
</comment>
<evidence type="ECO:0000256" key="7">
    <source>
        <dbReference type="ARBA" id="ARBA00022563"/>
    </source>
</evidence>
<dbReference type="PANTHER" id="PTHR11680:SF35">
    <property type="entry name" value="SERINE HYDROXYMETHYLTRANSFERASE 1"/>
    <property type="match status" value="1"/>
</dbReference>
<sequence length="419" mass="45801">MNFLRQTDPEIFSLVGKELKRLQNQLEMIASENLASLAVMEAEGSVLMNKYAEGYPGKRYYGGCEIVDQVEDLAIERLKLLFGAEHANVQPHSGSQANMAVYFSVLNPGDTILSMNLAHGGHLTHGSPVSFSGKLYKVVHYGVSRDTETIDYDEVRRLALEHKPQMIVAGASAYPRVIDFQAFREIADEVGAYIMVDMAHIAGLVAAGIHPSPVPYAEFVTSTTHKTMRGPRGGFILCQERFAKAIDKTIFPGIQGGPHMNIIAAKAVCFKEALAPEFKTYQQQVVANAQALSEVLKAEGFRLVSGGTDNHLILVDLTSQGITGAEAEEALEKAGITVNKNAIPFDTKPPRVTSGIRIGTPAVTTRGLKEKEMQQVGEWMVAVLKDPSNETLIKDIRAKVEKLCQEFPIYKELDTLLAA</sequence>
<dbReference type="InterPro" id="IPR049943">
    <property type="entry name" value="Ser_HO-MeTrfase-like"/>
</dbReference>
<evidence type="ECO:0000256" key="9">
    <source>
        <dbReference type="ARBA" id="ARBA00022679"/>
    </source>
</evidence>
<dbReference type="EC" id="2.1.2.1" evidence="11"/>
<evidence type="ECO:0000256" key="4">
    <source>
        <dbReference type="ARBA" id="ARBA00006376"/>
    </source>
</evidence>
<dbReference type="InterPro" id="IPR039429">
    <property type="entry name" value="SHMT-like_dom"/>
</dbReference>
<dbReference type="FunCoup" id="F8AE62">
    <property type="interactions" value="448"/>
</dbReference>
<dbReference type="InParanoid" id="F8AE62"/>
<evidence type="ECO:0000256" key="10">
    <source>
        <dbReference type="ARBA" id="ARBA00022898"/>
    </source>
</evidence>
<dbReference type="KEGG" id="tid:Thein_0381"/>
<name>F8AE62_THEID</name>
<gene>
    <name evidence="11" type="primary">glyA</name>
    <name evidence="14" type="ordered locus">Thein_0381</name>
</gene>
<feature type="domain" description="Serine hydroxymethyltransferase-like" evidence="13">
    <location>
        <begin position="4"/>
        <end position="380"/>
    </location>
</feature>
<keyword evidence="7 11" id="KW-0554">One-carbon metabolism</keyword>
<dbReference type="PaxDb" id="667014-Thein_0381"/>
<dbReference type="GO" id="GO:0030170">
    <property type="term" value="F:pyridoxal phosphate binding"/>
    <property type="evidence" value="ECO:0007669"/>
    <property type="project" value="UniProtKB-UniRule"/>
</dbReference>
<dbReference type="InterPro" id="IPR015422">
    <property type="entry name" value="PyrdxlP-dep_Trfase_small"/>
</dbReference>
<feature type="binding site" evidence="11">
    <location>
        <begin position="121"/>
        <end position="123"/>
    </location>
    <ligand>
        <name>(6S)-5,6,7,8-tetrahydrofolate</name>
        <dbReference type="ChEBI" id="CHEBI:57453"/>
    </ligand>
</feature>
<comment type="pathway">
    <text evidence="11">One-carbon metabolism; tetrahydrofolate interconversion.</text>
</comment>
<comment type="subunit">
    <text evidence="5 11">Homodimer.</text>
</comment>
<protein>
    <recommendedName>
        <fullName evidence="11">Serine hydroxymethyltransferase</fullName>
        <shortName evidence="11">SHMT</shortName>
        <shortName evidence="11">Serine methylase</shortName>
        <ecNumber evidence="11">2.1.2.1</ecNumber>
    </recommendedName>
</protein>
<dbReference type="Gene3D" id="3.40.640.10">
    <property type="entry name" value="Type I PLP-dependent aspartate aminotransferase-like (Major domain)"/>
    <property type="match status" value="1"/>
</dbReference>
<dbReference type="RefSeq" id="WP_013907009.1">
    <property type="nucleotide sequence ID" value="NC_015681.1"/>
</dbReference>
<dbReference type="InterPro" id="IPR019798">
    <property type="entry name" value="Ser_HO-MeTrfase_PLP_BS"/>
</dbReference>
<keyword evidence="15" id="KW-1185">Reference proteome</keyword>
<dbReference type="GO" id="GO:0035999">
    <property type="term" value="P:tetrahydrofolate interconversion"/>
    <property type="evidence" value="ECO:0007669"/>
    <property type="project" value="UniProtKB-UniRule"/>
</dbReference>
<comment type="subcellular location">
    <subcellularLocation>
        <location evidence="3 11">Cytoplasm</location>
    </subcellularLocation>
</comment>
<dbReference type="eggNOG" id="COG0112">
    <property type="taxonomic scope" value="Bacteria"/>
</dbReference>